<dbReference type="RefSeq" id="XP_025030317.1">
    <property type="nucleotide sequence ID" value="XM_025174549.1"/>
</dbReference>
<dbReference type="InterPro" id="IPR049733">
    <property type="entry name" value="CCDC61_N"/>
</dbReference>
<comment type="subcellular location">
    <subcellularLocation>
        <location evidence="1">Cytoplasm</location>
        <location evidence="1">Cytoskeleton</location>
        <location evidence="1">Cilium basal body</location>
    </subcellularLocation>
    <subcellularLocation>
        <location evidence="2">Cytoplasm</location>
        <location evidence="2">Cytoskeleton</location>
        <location evidence="2">Microtubule organizing center</location>
        <location evidence="2">Centrosome</location>
        <location evidence="2">Centriolar satellite</location>
    </subcellularLocation>
</comment>
<evidence type="ECO:0000256" key="4">
    <source>
        <dbReference type="ARBA" id="ARBA00023054"/>
    </source>
</evidence>
<evidence type="ECO:0000313" key="15">
    <source>
        <dbReference type="RefSeq" id="XP_025030317.1"/>
    </source>
</evidence>
<sequence>MAKQPDYGLQVDYVFRGVEHAVRMTSEGNLLEVEVEDRRTTDQWRGEFDAAFIEDLTHKTGNFKQFGIFCSMLESALAQSSESVTLDLLTYADLEALRNRKIGVGPRHPPATKSSPLNSKRYLILIYSVEFDRIHYPLPLPYVGKPDPVILQKVIRELKEELAMLKAKPGKDFRDVEIRRLREELQRALEEKQSVETVLLNSQEELKLATKSSGFKEVKILKKVVQSLEEELAKERAKHQRLATKRLQESRQLADELAEVKATERSLRIRVKNLTNELALYKKGHFLPTGSSPPNTSRHFSRPALNRTGATKRDGRRSASGERSNSQERSVPWGINRQRSTSREGRSGSQGRVSRQSPSPTGIRAPRFDPTAFVKAKERKQKEIEQKNKRCLQRGMGDTPPSGWYHRTQLRGPSVLHGSSLGKPRGRSSSVESFRSRRTSASSGSELEDYSEPVAPRGRKRLARGRKPFSSSSWNGPTAGPHTDSGHKKRLSSTPNTGKAGGKGKAVGVSEGTLENSENLYDEPSADLSEIDARLQALQEYMNKLETRT</sequence>
<evidence type="ECO:0000256" key="10">
    <source>
        <dbReference type="ARBA" id="ARBA00042326"/>
    </source>
</evidence>
<feature type="compositionally biased region" description="Low complexity" evidence="12">
    <location>
        <begin position="347"/>
        <end position="357"/>
    </location>
</feature>
<keyword evidence="5" id="KW-0206">Cytoskeleton</keyword>
<evidence type="ECO:0000256" key="7">
    <source>
        <dbReference type="ARBA" id="ARBA00038217"/>
    </source>
</evidence>
<dbReference type="OMA" id="PMKEYSS"/>
<keyword evidence="4 11" id="KW-0175">Coiled coil</keyword>
<feature type="region of interest" description="Disordered" evidence="12">
    <location>
        <begin position="284"/>
        <end position="526"/>
    </location>
</feature>
<dbReference type="PANTHER" id="PTHR22691:SF1">
    <property type="entry name" value="CENTROSOMAL PROTEIN CCDC61"/>
    <property type="match status" value="1"/>
</dbReference>
<keyword evidence="13" id="KW-1185">Reference proteome</keyword>
<feature type="compositionally biased region" description="Polar residues" evidence="12">
    <location>
        <begin position="289"/>
        <end position="298"/>
    </location>
</feature>
<organism evidence="13 15">
    <name type="scientific">Python bivittatus</name>
    <name type="common">Burmese python</name>
    <name type="synonym">Python molurus bivittatus</name>
    <dbReference type="NCBI Taxonomy" id="176946"/>
    <lineage>
        <taxon>Eukaryota</taxon>
        <taxon>Metazoa</taxon>
        <taxon>Chordata</taxon>
        <taxon>Craniata</taxon>
        <taxon>Vertebrata</taxon>
        <taxon>Euteleostomi</taxon>
        <taxon>Lepidosauria</taxon>
        <taxon>Squamata</taxon>
        <taxon>Bifurcata</taxon>
        <taxon>Unidentata</taxon>
        <taxon>Episquamata</taxon>
        <taxon>Toxicofera</taxon>
        <taxon>Serpentes</taxon>
        <taxon>Henophidia</taxon>
        <taxon>Pythonidae</taxon>
        <taxon>Python</taxon>
    </lineage>
</organism>
<dbReference type="GO" id="GO:0036064">
    <property type="term" value="C:ciliary basal body"/>
    <property type="evidence" value="ECO:0007669"/>
    <property type="project" value="TreeGrafter"/>
</dbReference>
<keyword evidence="6" id="KW-0966">Cell projection</keyword>
<evidence type="ECO:0000256" key="3">
    <source>
        <dbReference type="ARBA" id="ARBA00022490"/>
    </source>
</evidence>
<dbReference type="PANTHER" id="PTHR22691">
    <property type="entry name" value="YEAST SPT2-RELATED"/>
    <property type="match status" value="1"/>
</dbReference>
<dbReference type="AlphaFoldDB" id="A0A9F5J0I1"/>
<evidence type="ECO:0000256" key="5">
    <source>
        <dbReference type="ARBA" id="ARBA00023212"/>
    </source>
</evidence>
<feature type="compositionally biased region" description="Basic and acidic residues" evidence="12">
    <location>
        <begin position="311"/>
        <end position="320"/>
    </location>
</feature>
<dbReference type="GeneID" id="103052326"/>
<evidence type="ECO:0000256" key="1">
    <source>
        <dbReference type="ARBA" id="ARBA00004120"/>
    </source>
</evidence>
<dbReference type="Proteomes" id="UP000695026">
    <property type="component" value="Unplaced"/>
</dbReference>
<dbReference type="CDD" id="cd22284">
    <property type="entry name" value="HD_CCDC61_N"/>
    <property type="match status" value="1"/>
</dbReference>
<dbReference type="GO" id="GO:0034451">
    <property type="term" value="C:centriolar satellite"/>
    <property type="evidence" value="ECO:0007669"/>
    <property type="project" value="UniProtKB-SubCell"/>
</dbReference>
<gene>
    <name evidence="14 15" type="primary">CCDC61</name>
</gene>
<evidence type="ECO:0000256" key="8">
    <source>
        <dbReference type="ARBA" id="ARBA00040683"/>
    </source>
</evidence>
<keyword evidence="3" id="KW-0963">Cytoplasm</keyword>
<dbReference type="OrthoDB" id="568137at2759"/>
<protein>
    <recommendedName>
        <fullName evidence="8">Centrosomal protein CCDC61</fullName>
    </recommendedName>
    <alternativeName>
        <fullName evidence="9">Coiled-coil domain-containing protein 61</fullName>
    </alternativeName>
    <alternativeName>
        <fullName evidence="10">VFL3 homolog</fullName>
    </alternativeName>
</protein>
<dbReference type="RefSeq" id="XP_007440514.1">
    <property type="nucleotide sequence ID" value="XM_007440452.2"/>
</dbReference>
<evidence type="ECO:0000256" key="9">
    <source>
        <dbReference type="ARBA" id="ARBA00041518"/>
    </source>
</evidence>
<name>A0A9F5J0I1_PYTBI</name>
<feature type="coiled-coil region" evidence="11">
    <location>
        <begin position="171"/>
        <end position="277"/>
    </location>
</feature>
<evidence type="ECO:0000256" key="2">
    <source>
        <dbReference type="ARBA" id="ARBA00004607"/>
    </source>
</evidence>
<comment type="similarity">
    <text evidence="7">Belongs to the CCDC61 family.</text>
</comment>
<dbReference type="KEGG" id="pbi:103052326"/>
<evidence type="ECO:0000256" key="12">
    <source>
        <dbReference type="SAM" id="MobiDB-lite"/>
    </source>
</evidence>
<dbReference type="CTD" id="729440"/>
<reference evidence="14 15" key="1">
    <citation type="submission" date="2025-04" db="UniProtKB">
        <authorList>
            <consortium name="RefSeq"/>
        </authorList>
    </citation>
    <scope>IDENTIFICATION</scope>
    <source>
        <tissue evidence="14 15">Liver</tissue>
    </source>
</reference>
<accession>A0A9F5J0I1</accession>
<evidence type="ECO:0000256" key="11">
    <source>
        <dbReference type="SAM" id="Coils"/>
    </source>
</evidence>
<feature type="compositionally biased region" description="Basic residues" evidence="12">
    <location>
        <begin position="457"/>
        <end position="467"/>
    </location>
</feature>
<proteinExistence type="inferred from homology"/>
<evidence type="ECO:0000256" key="6">
    <source>
        <dbReference type="ARBA" id="ARBA00023273"/>
    </source>
</evidence>
<evidence type="ECO:0000313" key="13">
    <source>
        <dbReference type="Proteomes" id="UP000695026"/>
    </source>
</evidence>
<evidence type="ECO:0000313" key="14">
    <source>
        <dbReference type="RefSeq" id="XP_007440514.1"/>
    </source>
</evidence>